<dbReference type="AlphaFoldDB" id="A0A448ZSG4"/>
<evidence type="ECO:0000256" key="1">
    <source>
        <dbReference type="ARBA" id="ARBA00022737"/>
    </source>
</evidence>
<keyword evidence="5" id="KW-1185">Reference proteome</keyword>
<keyword evidence="1" id="KW-0677">Repeat</keyword>
<dbReference type="InterPro" id="IPR011989">
    <property type="entry name" value="ARM-like"/>
</dbReference>
<dbReference type="Pfam" id="PF24984">
    <property type="entry name" value="HEAT_EF3_GNC1"/>
    <property type="match status" value="1"/>
</dbReference>
<sequence>MASITANTKHKVRVPSTKKVVAGRSKAGAKKAVSKRGSIAPLMKPATLATPAKIEELNGLDQAEQRIQVTNMCRLAMGEQILIDRSKPHAASTTRDRIGAAADLATAAKELGIKFVLKECEVMDEMQRMLFPEGITKTFGNDDASVGGLKPSISAVSLASMGSCGTDEMTAFTERTTGTDSNRGKSTPANAREGSLLIIRAFCEIIGKPAEPYVVGAFIAAALDECGSNSNSVREAAEDTATALVKLSNPFVFTSLLSPLLLKAMKSSEWRVKVNALDRLAQCAETAPKQVCSALPALIPGVTGQVWDTKAQVNKAAGSCLMAICKTNPNPDVKPAIPAVVKAVCKPSETNKAVSELMSTTFVVTVDAPTLSMLCPVLSRALKEKLAIHKRAACIVINNMSKLVGSPEDVAPFGGLLVPELKKVASSVQFEEIRDEALKALASLTKALGDSYKQGDEDGAAEAARLEEEKAAVEAEQERIRQERDAEKAKEEAFRKKEEEEKRKYKEAMDAQRQLNKMAEEKAKKEKEEANKKKEAARLSTKAQGGKCQGCGLKKCKKTCPFKK</sequence>
<name>A0A448ZSG4_9STRA</name>
<accession>A0A448ZSG4</accession>
<dbReference type="GO" id="GO:0019887">
    <property type="term" value="F:protein kinase regulator activity"/>
    <property type="evidence" value="ECO:0007669"/>
    <property type="project" value="TreeGrafter"/>
</dbReference>
<feature type="compositionally biased region" description="Basic and acidic residues" evidence="2">
    <location>
        <begin position="476"/>
        <end position="510"/>
    </location>
</feature>
<reference evidence="4 5" key="1">
    <citation type="submission" date="2019-01" db="EMBL/GenBank/DDBJ databases">
        <authorList>
            <person name="Ferrante I. M."/>
        </authorList>
    </citation>
    <scope>NUCLEOTIDE SEQUENCE [LARGE SCALE GENOMIC DNA]</scope>
    <source>
        <strain evidence="4 5">B856</strain>
    </source>
</reference>
<dbReference type="GO" id="GO:0006417">
    <property type="term" value="P:regulation of translation"/>
    <property type="evidence" value="ECO:0007669"/>
    <property type="project" value="TreeGrafter"/>
</dbReference>
<dbReference type="InterPro" id="IPR016024">
    <property type="entry name" value="ARM-type_fold"/>
</dbReference>
<dbReference type="Gene3D" id="1.25.10.10">
    <property type="entry name" value="Leucine-rich Repeat Variant"/>
    <property type="match status" value="1"/>
</dbReference>
<dbReference type="GO" id="GO:0005829">
    <property type="term" value="C:cytosol"/>
    <property type="evidence" value="ECO:0007669"/>
    <property type="project" value="TreeGrafter"/>
</dbReference>
<dbReference type="Pfam" id="PF24987">
    <property type="entry name" value="HEAT_EF3_N"/>
    <property type="match status" value="1"/>
</dbReference>
<evidence type="ECO:0000313" key="5">
    <source>
        <dbReference type="Proteomes" id="UP000291116"/>
    </source>
</evidence>
<dbReference type="EMBL" id="CAACVS010000679">
    <property type="protein sequence ID" value="VEU44991.1"/>
    <property type="molecule type" value="Genomic_DNA"/>
</dbReference>
<evidence type="ECO:0000256" key="2">
    <source>
        <dbReference type="SAM" id="MobiDB-lite"/>
    </source>
</evidence>
<protein>
    <recommendedName>
        <fullName evidence="3">TOG domain-containing protein</fullName>
    </recommendedName>
</protein>
<dbReference type="InterPro" id="IPR034085">
    <property type="entry name" value="TOG"/>
</dbReference>
<dbReference type="GO" id="GO:0034198">
    <property type="term" value="P:cellular response to amino acid starvation"/>
    <property type="evidence" value="ECO:0007669"/>
    <property type="project" value="TreeGrafter"/>
</dbReference>
<feature type="domain" description="TOG" evidence="3">
    <location>
        <begin position="246"/>
        <end position="486"/>
    </location>
</feature>
<dbReference type="OrthoDB" id="2110130at2759"/>
<dbReference type="PANTHER" id="PTHR23346">
    <property type="entry name" value="TRANSLATIONAL ACTIVATOR GCN1-RELATED"/>
    <property type="match status" value="1"/>
</dbReference>
<organism evidence="4 5">
    <name type="scientific">Pseudo-nitzschia multistriata</name>
    <dbReference type="NCBI Taxonomy" id="183589"/>
    <lineage>
        <taxon>Eukaryota</taxon>
        <taxon>Sar</taxon>
        <taxon>Stramenopiles</taxon>
        <taxon>Ochrophyta</taxon>
        <taxon>Bacillariophyta</taxon>
        <taxon>Bacillariophyceae</taxon>
        <taxon>Bacillariophycidae</taxon>
        <taxon>Bacillariales</taxon>
        <taxon>Bacillariaceae</taxon>
        <taxon>Pseudo-nitzschia</taxon>
    </lineage>
</organism>
<dbReference type="SMART" id="SM01349">
    <property type="entry name" value="TOG"/>
    <property type="match status" value="1"/>
</dbReference>
<evidence type="ECO:0000313" key="4">
    <source>
        <dbReference type="EMBL" id="VEU44991.1"/>
    </source>
</evidence>
<proteinExistence type="predicted"/>
<feature type="region of interest" description="Disordered" evidence="2">
    <location>
        <begin position="476"/>
        <end position="548"/>
    </location>
</feature>
<feature type="compositionally biased region" description="Basic and acidic residues" evidence="2">
    <location>
        <begin position="518"/>
        <end position="537"/>
    </location>
</feature>
<dbReference type="Proteomes" id="UP000291116">
    <property type="component" value="Unassembled WGS sequence"/>
</dbReference>
<dbReference type="PANTHER" id="PTHR23346:SF7">
    <property type="entry name" value="STALLED RIBOSOME SENSOR GCN1"/>
    <property type="match status" value="1"/>
</dbReference>
<gene>
    <name evidence="4" type="ORF">PSNMU_V1.4_AUG-EV-PASAV3_0121660</name>
</gene>
<dbReference type="SUPFAM" id="SSF48371">
    <property type="entry name" value="ARM repeat"/>
    <property type="match status" value="1"/>
</dbReference>
<evidence type="ECO:0000259" key="3">
    <source>
        <dbReference type="SMART" id="SM01349"/>
    </source>
</evidence>